<dbReference type="GO" id="GO:0006412">
    <property type="term" value="P:translation"/>
    <property type="evidence" value="ECO:0007669"/>
    <property type="project" value="InterPro"/>
</dbReference>
<dbReference type="GO" id="GO:0003735">
    <property type="term" value="F:structural constituent of ribosome"/>
    <property type="evidence" value="ECO:0007669"/>
    <property type="project" value="InterPro"/>
</dbReference>
<accession>A0A1G2UTM4</accession>
<dbReference type="Pfam" id="PF01196">
    <property type="entry name" value="Ribosomal_L17"/>
    <property type="match status" value="1"/>
</dbReference>
<keyword evidence="3 5" id="KW-0687">Ribonucleoprotein</keyword>
<dbReference type="InterPro" id="IPR047859">
    <property type="entry name" value="Ribosomal_bL17_CS"/>
</dbReference>
<name>A0A1G2UTM4_9BACT</name>
<dbReference type="AlphaFoldDB" id="A0A1G2UTM4"/>
<dbReference type="PANTHER" id="PTHR14413">
    <property type="entry name" value="RIBOSOMAL PROTEIN L17"/>
    <property type="match status" value="1"/>
</dbReference>
<dbReference type="PROSITE" id="PS01167">
    <property type="entry name" value="RIBOSOMAL_L17"/>
    <property type="match status" value="1"/>
</dbReference>
<dbReference type="NCBIfam" id="TIGR00059">
    <property type="entry name" value="L17"/>
    <property type="match status" value="1"/>
</dbReference>
<evidence type="ECO:0000256" key="3">
    <source>
        <dbReference type="ARBA" id="ARBA00023274"/>
    </source>
</evidence>
<reference evidence="7 8" key="1">
    <citation type="journal article" date="2016" name="Nat. Commun.">
        <title>Thousands of microbial genomes shed light on interconnected biogeochemical processes in an aquifer system.</title>
        <authorList>
            <person name="Anantharaman K."/>
            <person name="Brown C.T."/>
            <person name="Hug L.A."/>
            <person name="Sharon I."/>
            <person name="Castelle C.J."/>
            <person name="Probst A.J."/>
            <person name="Thomas B.C."/>
            <person name="Singh A."/>
            <person name="Wilkins M.J."/>
            <person name="Karaoz U."/>
            <person name="Brodie E.L."/>
            <person name="Williams K.H."/>
            <person name="Hubbard S.S."/>
            <person name="Banfield J.F."/>
        </authorList>
    </citation>
    <scope>NUCLEOTIDE SEQUENCE [LARGE SCALE GENOMIC DNA]</scope>
</reference>
<evidence type="ECO:0000256" key="2">
    <source>
        <dbReference type="ARBA" id="ARBA00022980"/>
    </source>
</evidence>
<dbReference type="GO" id="GO:0022625">
    <property type="term" value="C:cytosolic large ribosomal subunit"/>
    <property type="evidence" value="ECO:0007669"/>
    <property type="project" value="TreeGrafter"/>
</dbReference>
<gene>
    <name evidence="7" type="ORF">A3G99_01590</name>
</gene>
<comment type="similarity">
    <text evidence="1 5">Belongs to the bacterial ribosomal protein bL17 family.</text>
</comment>
<dbReference type="Proteomes" id="UP000176558">
    <property type="component" value="Unassembled WGS sequence"/>
</dbReference>
<sequence>MRHSRAKRKFGRIRKVRTALLKSLALSLVLNEKIKTTEAKAKELRPFVEKLITSSRVGGLAQRRNLISKIGISGAEKIIKDLSPKYAKRSGGFTRITKLPQRLSDGSPMAVIEFV</sequence>
<evidence type="ECO:0000313" key="8">
    <source>
        <dbReference type="Proteomes" id="UP000176558"/>
    </source>
</evidence>
<evidence type="ECO:0000256" key="6">
    <source>
        <dbReference type="RuleBase" id="RU000661"/>
    </source>
</evidence>
<proteinExistence type="inferred from homology"/>
<dbReference type="Gene3D" id="3.90.1030.10">
    <property type="entry name" value="Ribosomal protein L17"/>
    <property type="match status" value="1"/>
</dbReference>
<dbReference type="SUPFAM" id="SSF64263">
    <property type="entry name" value="Prokaryotic ribosomal protein L17"/>
    <property type="match status" value="1"/>
</dbReference>
<evidence type="ECO:0000256" key="1">
    <source>
        <dbReference type="ARBA" id="ARBA00008777"/>
    </source>
</evidence>
<dbReference type="InterPro" id="IPR036373">
    <property type="entry name" value="Ribosomal_bL17_sf"/>
</dbReference>
<evidence type="ECO:0000313" key="7">
    <source>
        <dbReference type="EMBL" id="OHB12743.1"/>
    </source>
</evidence>
<organism evidence="7 8">
    <name type="scientific">Candidatus Zambryskibacteria bacterium RIFCSPLOWO2_12_FULL_39_23</name>
    <dbReference type="NCBI Taxonomy" id="1802776"/>
    <lineage>
        <taxon>Bacteria</taxon>
        <taxon>Candidatus Zambryskiibacteriota</taxon>
    </lineage>
</organism>
<dbReference type="EMBL" id="MHWT01000012">
    <property type="protein sequence ID" value="OHB12743.1"/>
    <property type="molecule type" value="Genomic_DNA"/>
</dbReference>
<dbReference type="PANTHER" id="PTHR14413:SF16">
    <property type="entry name" value="LARGE RIBOSOMAL SUBUNIT PROTEIN BL17M"/>
    <property type="match status" value="1"/>
</dbReference>
<protein>
    <recommendedName>
        <fullName evidence="4 6">50S ribosomal protein L17</fullName>
    </recommendedName>
</protein>
<comment type="caution">
    <text evidence="7">The sequence shown here is derived from an EMBL/GenBank/DDBJ whole genome shotgun (WGS) entry which is preliminary data.</text>
</comment>
<keyword evidence="2 5" id="KW-0689">Ribosomal protein</keyword>
<dbReference type="InterPro" id="IPR000456">
    <property type="entry name" value="Ribosomal_bL17"/>
</dbReference>
<evidence type="ECO:0000256" key="5">
    <source>
        <dbReference type="RuleBase" id="RU000660"/>
    </source>
</evidence>
<evidence type="ECO:0000256" key="4">
    <source>
        <dbReference type="ARBA" id="ARBA00035494"/>
    </source>
</evidence>